<dbReference type="Proteomes" id="UP000469890">
    <property type="component" value="Unassembled WGS sequence"/>
</dbReference>
<evidence type="ECO:0000313" key="4">
    <source>
        <dbReference type="EMBL" id="KAF1801200.1"/>
    </source>
</evidence>
<evidence type="ECO:0000256" key="1">
    <source>
        <dbReference type="ARBA" id="ARBA00022729"/>
    </source>
</evidence>
<dbReference type="InterPro" id="IPR052982">
    <property type="entry name" value="SRP1/TIP1-like"/>
</dbReference>
<keyword evidence="1 2" id="KW-0732">Signal</keyword>
<proteinExistence type="predicted"/>
<sequence length="211" mass="20542">MKFSLLTAAGVLAAINQASAVTIVTPWASTVWSAGGHGLITWNTTAADANLKCDIYMLNGEFTNSNIVAQITDPATPVDCSVGSYDMYPLNDFASGSYWIRIGQASTGNWAYSSPFKFNGTGAAKPVSIVSGASAAAVPTNSTSVTGTAAAAASAASATKAATTGASSASKSASASASASASPASSGASAAMSINAAAVALGAIAAVALTL</sequence>
<dbReference type="Pfam" id="PF10342">
    <property type="entry name" value="Kre9_KNH"/>
    <property type="match status" value="1"/>
</dbReference>
<reference evidence="4 5" key="1">
    <citation type="submission" date="2019-09" db="EMBL/GenBank/DDBJ databases">
        <authorList>
            <consortium name="DOE Joint Genome Institute"/>
            <person name="Mondo S.J."/>
            <person name="Navarro-Mendoza M.I."/>
            <person name="Perez-Arques C."/>
            <person name="Panchal S."/>
            <person name="Nicolas F.E."/>
            <person name="Ganguly P."/>
            <person name="Pangilinan J."/>
            <person name="Grigoriev I."/>
            <person name="Heitman J."/>
            <person name="Sanya K."/>
            <person name="Garre V."/>
        </authorList>
    </citation>
    <scope>NUCLEOTIDE SEQUENCE [LARGE SCALE GENOMIC DNA]</scope>
    <source>
        <strain evidence="4 5">MU402</strain>
    </source>
</reference>
<comment type="caution">
    <text evidence="4">The sequence shown here is derived from an EMBL/GenBank/DDBJ whole genome shotgun (WGS) entry which is preliminary data.</text>
</comment>
<feature type="chain" id="PRO_5034416284" description="Yeast cell wall synthesis Kre9/Knh1-like N-terminal domain-containing protein" evidence="2">
    <location>
        <begin position="21"/>
        <end position="211"/>
    </location>
</feature>
<dbReference type="PANTHER" id="PTHR40633:SF1">
    <property type="entry name" value="GPI ANCHORED SERINE-THREONINE RICH PROTEIN (AFU_ORTHOLOGUE AFUA_1G03630)"/>
    <property type="match status" value="1"/>
</dbReference>
<gene>
    <name evidence="4" type="ORF">FB192DRAFT_1384596</name>
</gene>
<accession>A0A8H4F1B9</accession>
<evidence type="ECO:0000313" key="5">
    <source>
        <dbReference type="Proteomes" id="UP000469890"/>
    </source>
</evidence>
<evidence type="ECO:0000256" key="2">
    <source>
        <dbReference type="SAM" id="SignalP"/>
    </source>
</evidence>
<evidence type="ECO:0000259" key="3">
    <source>
        <dbReference type="Pfam" id="PF10342"/>
    </source>
</evidence>
<dbReference type="AlphaFoldDB" id="A0A8H4F1B9"/>
<dbReference type="EMBL" id="JAAECE010000005">
    <property type="protein sequence ID" value="KAF1801200.1"/>
    <property type="molecule type" value="Genomic_DNA"/>
</dbReference>
<feature type="domain" description="Yeast cell wall synthesis Kre9/Knh1-like N-terminal" evidence="3">
    <location>
        <begin position="25"/>
        <end position="117"/>
    </location>
</feature>
<dbReference type="InterPro" id="IPR018466">
    <property type="entry name" value="Kre9/Knh1-like_N"/>
</dbReference>
<organism evidence="4 5">
    <name type="scientific">Mucor circinelloides f. lusitanicus</name>
    <name type="common">Mucor racemosus var. lusitanicus</name>
    <dbReference type="NCBI Taxonomy" id="29924"/>
    <lineage>
        <taxon>Eukaryota</taxon>
        <taxon>Fungi</taxon>
        <taxon>Fungi incertae sedis</taxon>
        <taxon>Mucoromycota</taxon>
        <taxon>Mucoromycotina</taxon>
        <taxon>Mucoromycetes</taxon>
        <taxon>Mucorales</taxon>
        <taxon>Mucorineae</taxon>
        <taxon>Mucoraceae</taxon>
        <taxon>Mucor</taxon>
    </lineage>
</organism>
<dbReference type="PANTHER" id="PTHR40633">
    <property type="entry name" value="MATRIX PROTEIN, PUTATIVE (AFU_ORTHOLOGUE AFUA_8G05410)-RELATED"/>
    <property type="match status" value="1"/>
</dbReference>
<protein>
    <recommendedName>
        <fullName evidence="3">Yeast cell wall synthesis Kre9/Knh1-like N-terminal domain-containing protein</fullName>
    </recommendedName>
</protein>
<name>A0A8H4F1B9_MUCCL</name>
<feature type="signal peptide" evidence="2">
    <location>
        <begin position="1"/>
        <end position="20"/>
    </location>
</feature>